<organism evidence="2">
    <name type="scientific">Telmatobacter sp. DSM 110680</name>
    <dbReference type="NCBI Taxonomy" id="3036704"/>
    <lineage>
        <taxon>Bacteria</taxon>
        <taxon>Pseudomonadati</taxon>
        <taxon>Acidobacteriota</taxon>
        <taxon>Terriglobia</taxon>
        <taxon>Terriglobales</taxon>
        <taxon>Acidobacteriaceae</taxon>
        <taxon>Telmatobacter</taxon>
    </lineage>
</organism>
<reference evidence="2" key="1">
    <citation type="submission" date="2023-03" db="EMBL/GenBank/DDBJ databases">
        <title>Edaphobacter sp.</title>
        <authorList>
            <person name="Huber K.J."/>
            <person name="Papendorf J."/>
            <person name="Pilke C."/>
            <person name="Bunk B."/>
            <person name="Sproeer C."/>
            <person name="Pester M."/>
        </authorList>
    </citation>
    <scope>NUCLEOTIDE SEQUENCE</scope>
    <source>
        <strain evidence="2">DSM 110680</strain>
    </source>
</reference>
<protein>
    <submittedName>
        <fullName evidence="2">Uncharacterized protein</fullName>
    </submittedName>
</protein>
<accession>A0AAU7DJV2</accession>
<gene>
    <name evidence="2" type="ORF">P8935_23960</name>
</gene>
<feature type="transmembrane region" description="Helical" evidence="1">
    <location>
        <begin position="7"/>
        <end position="26"/>
    </location>
</feature>
<evidence type="ECO:0000313" key="2">
    <source>
        <dbReference type="EMBL" id="XBH17610.1"/>
    </source>
</evidence>
<proteinExistence type="predicted"/>
<keyword evidence="1" id="KW-0812">Transmembrane</keyword>
<dbReference type="RefSeq" id="WP_348262834.1">
    <property type="nucleotide sequence ID" value="NZ_CP121196.1"/>
</dbReference>
<name>A0AAU7DJV2_9BACT</name>
<keyword evidence="1" id="KW-1133">Transmembrane helix</keyword>
<dbReference type="EMBL" id="CP121196">
    <property type="protein sequence ID" value="XBH17610.1"/>
    <property type="molecule type" value="Genomic_DNA"/>
</dbReference>
<evidence type="ECO:0000256" key="1">
    <source>
        <dbReference type="SAM" id="Phobius"/>
    </source>
</evidence>
<dbReference type="AlphaFoldDB" id="A0AAU7DJV2"/>
<keyword evidence="1" id="KW-0472">Membrane</keyword>
<sequence>MNITSPFLVVPVIVAVFFACILWSTGGTADGRTEGSHPEHGAH</sequence>